<evidence type="ECO:0000313" key="2">
    <source>
        <dbReference type="Proteomes" id="UP000176287"/>
    </source>
</evidence>
<proteinExistence type="predicted"/>
<organism evidence="1 2">
    <name type="scientific">Candidatus Liptonbacteria bacterium RIFCSPLOWO2_01_FULL_45_15</name>
    <dbReference type="NCBI Taxonomy" id="1798649"/>
    <lineage>
        <taxon>Bacteria</taxon>
        <taxon>Candidatus Liptoniibacteriota</taxon>
    </lineage>
</organism>
<protein>
    <recommendedName>
        <fullName evidence="3">Septum formation initiator</fullName>
    </recommendedName>
</protein>
<reference evidence="1 2" key="1">
    <citation type="journal article" date="2016" name="Nat. Commun.">
        <title>Thousands of microbial genomes shed light on interconnected biogeochemical processes in an aquifer system.</title>
        <authorList>
            <person name="Anantharaman K."/>
            <person name="Brown C.T."/>
            <person name="Hug L.A."/>
            <person name="Sharon I."/>
            <person name="Castelle C.J."/>
            <person name="Probst A.J."/>
            <person name="Thomas B.C."/>
            <person name="Singh A."/>
            <person name="Wilkins M.J."/>
            <person name="Karaoz U."/>
            <person name="Brodie E.L."/>
            <person name="Williams K.H."/>
            <person name="Hubbard S.S."/>
            <person name="Banfield J.F."/>
        </authorList>
    </citation>
    <scope>NUCLEOTIDE SEQUENCE [LARGE SCALE GENOMIC DNA]</scope>
</reference>
<accession>A0A1G2CH81</accession>
<sequence>MSVTKIIIVVFLSLLLLVLGNEIHYFGQKNSTNEASYNKLKTELGQVQADYNKMLENMDYYLNPGNLEKELKARFNYKMTGEKMFIIVQPVSSTEQ</sequence>
<gene>
    <name evidence="1" type="ORF">A3B13_00845</name>
</gene>
<dbReference type="STRING" id="1798649.A3B13_00845"/>
<name>A0A1G2CH81_9BACT</name>
<comment type="caution">
    <text evidence="1">The sequence shown here is derived from an EMBL/GenBank/DDBJ whole genome shotgun (WGS) entry which is preliminary data.</text>
</comment>
<dbReference type="AlphaFoldDB" id="A0A1G2CH81"/>
<dbReference type="Proteomes" id="UP000176287">
    <property type="component" value="Unassembled WGS sequence"/>
</dbReference>
<evidence type="ECO:0000313" key="1">
    <source>
        <dbReference type="EMBL" id="OGZ00759.1"/>
    </source>
</evidence>
<dbReference type="EMBL" id="MHKZ01000013">
    <property type="protein sequence ID" value="OGZ00759.1"/>
    <property type="molecule type" value="Genomic_DNA"/>
</dbReference>
<evidence type="ECO:0008006" key="3">
    <source>
        <dbReference type="Google" id="ProtNLM"/>
    </source>
</evidence>